<dbReference type="Gene3D" id="3.40.50.880">
    <property type="match status" value="1"/>
</dbReference>
<organism evidence="2 3">
    <name type="scientific">Phytophthora cactorum</name>
    <dbReference type="NCBI Taxonomy" id="29920"/>
    <lineage>
        <taxon>Eukaryota</taxon>
        <taxon>Sar</taxon>
        <taxon>Stramenopiles</taxon>
        <taxon>Oomycota</taxon>
        <taxon>Peronosporomycetes</taxon>
        <taxon>Peronosporales</taxon>
        <taxon>Peronosporaceae</taxon>
        <taxon>Phytophthora</taxon>
    </lineage>
</organism>
<feature type="compositionally biased region" description="Low complexity" evidence="1">
    <location>
        <begin position="43"/>
        <end position="56"/>
    </location>
</feature>
<gene>
    <name evidence="2" type="ORF">PC117_g8514</name>
</gene>
<evidence type="ECO:0000313" key="2">
    <source>
        <dbReference type="EMBL" id="KAG2945352.1"/>
    </source>
</evidence>
<name>A0A8T1E2L8_9STRA</name>
<evidence type="ECO:0000313" key="3">
    <source>
        <dbReference type="Proteomes" id="UP000736787"/>
    </source>
</evidence>
<dbReference type="VEuPathDB" id="FungiDB:PC110_g20226"/>
<dbReference type="AlphaFoldDB" id="A0A8T1E2L8"/>
<protein>
    <submittedName>
        <fullName evidence="2">Uncharacterized protein</fullName>
    </submittedName>
</protein>
<feature type="region of interest" description="Disordered" evidence="1">
    <location>
        <begin position="1"/>
        <end position="61"/>
    </location>
</feature>
<dbReference type="InterPro" id="IPR029062">
    <property type="entry name" value="Class_I_gatase-like"/>
</dbReference>
<dbReference type="VEuPathDB" id="FungiDB:PC110_g20225"/>
<proteinExistence type="predicted"/>
<dbReference type="Proteomes" id="UP000736787">
    <property type="component" value="Unassembled WGS sequence"/>
</dbReference>
<dbReference type="PANTHER" id="PTHR43130:SF15">
    <property type="entry name" value="THIJ_PFPI FAMILY PROTEIN (AFU_ORTHOLOGUE AFUA_5G14240)"/>
    <property type="match status" value="1"/>
</dbReference>
<accession>A0A8T1E2L8</accession>
<sequence>MYRVAEGERRVLDRPEATDAGTNVIKQDPSASAPAFRPEPQRPRTTSTRSSSIPPTENDPRDVVLHSDGCAIALHLSVVQIRCPWLYLQLEQLRHLSVIKNGAISLKVMENEEVRALQDKREDASKCPLRDHQALRLDYRRKRLRRDPAAVTGENQPPSGQCVVRKSRRARRLFCEEDLLNPVDLFSSGPLEQPREVMHVKIEGTNIGAVVTSIEYIYRFKVRMIEESSAMEAVKLGQWLGMRHKMLYYCLVIAIRHVTTATWMEMLLAVSTLPDEVMRQILCDRLLDFVKALKPEQHSDVLTDMNCVYISRLKHHDMLLRVVMGLINSVILVEFWRNVLDALSKWLGYRFQTPHPPSLRAIHHHFAPEWEPYMEIEPVKLQVKPGEGNLFTLVQFGKFQLQVRVDITDEMPILWRIIRTSSPNLLTTDPDYYAAFDDDPQFWIRSQMKVKYWRAQPNLAEVSHEIVLQYQHCHKKYSRWCDLVPPSPSSLAPVVSTAAFQPEITGKVKFRGRFFIWGDPVCSMYHVLLHNTLFYSAPQCSSTEVTDLLVVSEMERLPVETLVLVMRSDRLRIPEGERTLLRCLNKLVFGKNFSYRGSSTDQESLPHKYNGSAKDVVCLYKCVRWCFVPIDDIIGTLRHSPRELKFYELIEEGLQDTYRRFLRRRPWGWRKYRHAYMKNETNVVEFTIEAGDNKLSPEYFSCVEPSSQDSSILSPDLDCTQGGPSKLLQLSKYSFNRGTKQQHRAPQQRSRDDHEKFMKFLKGVAETATRVLTVCTGSAIGPQIQDGKIRTSSGVTAGMDMAHAFMASTYGQDVAETMARYMENVPNTYPSDDPFTTM</sequence>
<dbReference type="EMBL" id="RCMK01000185">
    <property type="protein sequence ID" value="KAG2945352.1"/>
    <property type="molecule type" value="Genomic_DNA"/>
</dbReference>
<dbReference type="SUPFAM" id="SSF52317">
    <property type="entry name" value="Class I glutamine amidotransferase-like"/>
    <property type="match status" value="1"/>
</dbReference>
<evidence type="ECO:0000256" key="1">
    <source>
        <dbReference type="SAM" id="MobiDB-lite"/>
    </source>
</evidence>
<dbReference type="PANTHER" id="PTHR43130">
    <property type="entry name" value="ARAC-FAMILY TRANSCRIPTIONAL REGULATOR"/>
    <property type="match status" value="1"/>
</dbReference>
<dbReference type="InterPro" id="IPR052158">
    <property type="entry name" value="INH-QAR"/>
</dbReference>
<comment type="caution">
    <text evidence="2">The sequence shown here is derived from an EMBL/GenBank/DDBJ whole genome shotgun (WGS) entry which is preliminary data.</text>
</comment>
<feature type="compositionally biased region" description="Basic and acidic residues" evidence="1">
    <location>
        <begin position="1"/>
        <end position="17"/>
    </location>
</feature>
<reference evidence="2" key="1">
    <citation type="submission" date="2018-10" db="EMBL/GenBank/DDBJ databases">
        <title>Effector identification in a new, highly contiguous assembly of the strawberry crown rot pathogen Phytophthora cactorum.</title>
        <authorList>
            <person name="Armitage A.D."/>
            <person name="Nellist C.F."/>
            <person name="Bates H."/>
            <person name="Vickerstaff R.J."/>
            <person name="Harrison R.J."/>
        </authorList>
    </citation>
    <scope>NUCLEOTIDE SEQUENCE</scope>
    <source>
        <strain evidence="2">4040</strain>
    </source>
</reference>